<evidence type="ECO:0000259" key="4">
    <source>
        <dbReference type="Pfam" id="PF14504"/>
    </source>
</evidence>
<comment type="caution">
    <text evidence="5">The sequence shown here is derived from an EMBL/GenBank/DDBJ whole genome shotgun (WGS) entry which is preliminary data.</text>
</comment>
<evidence type="ECO:0000313" key="6">
    <source>
        <dbReference type="Proteomes" id="UP000003093"/>
    </source>
</evidence>
<dbReference type="PANTHER" id="PTHR31157">
    <property type="entry name" value="SCP DOMAIN-CONTAINING PROTEIN"/>
    <property type="match status" value="1"/>
</dbReference>
<organism evidence="5 6">
    <name type="scientific">Staphylococcus aureus subsp. aureus DR10</name>
    <dbReference type="NCBI Taxonomy" id="1155079"/>
    <lineage>
        <taxon>Bacteria</taxon>
        <taxon>Bacillati</taxon>
        <taxon>Bacillota</taxon>
        <taxon>Bacilli</taxon>
        <taxon>Bacillales</taxon>
        <taxon>Staphylococcaceae</taxon>
        <taxon>Staphylococcus</taxon>
    </lineage>
</organism>
<keyword evidence="2" id="KW-0812">Transmembrane</keyword>
<dbReference type="InterPro" id="IPR035940">
    <property type="entry name" value="CAP_sf"/>
</dbReference>
<evidence type="ECO:0000313" key="5">
    <source>
        <dbReference type="EMBL" id="EIA14909.1"/>
    </source>
</evidence>
<dbReference type="EMBL" id="AIDT01000002">
    <property type="protein sequence ID" value="EIA14909.1"/>
    <property type="molecule type" value="Genomic_DNA"/>
</dbReference>
<dbReference type="AlphaFoldDB" id="A0ABC9Q2B7"/>
<dbReference type="SUPFAM" id="SSF55797">
    <property type="entry name" value="PR-1-like"/>
    <property type="match status" value="1"/>
</dbReference>
<dbReference type="InterPro" id="IPR014044">
    <property type="entry name" value="CAP_dom"/>
</dbReference>
<dbReference type="Pfam" id="PF00188">
    <property type="entry name" value="CAP"/>
    <property type="match status" value="1"/>
</dbReference>
<dbReference type="Proteomes" id="UP000003093">
    <property type="component" value="Unassembled WGS sequence"/>
</dbReference>
<dbReference type="InterPro" id="IPR029410">
    <property type="entry name" value="CAP_assoc"/>
</dbReference>
<feature type="transmembrane region" description="Helical" evidence="2">
    <location>
        <begin position="5"/>
        <end position="24"/>
    </location>
</feature>
<evidence type="ECO:0000259" key="3">
    <source>
        <dbReference type="Pfam" id="PF00188"/>
    </source>
</evidence>
<feature type="domain" description="SCP" evidence="3">
    <location>
        <begin position="234"/>
        <end position="337"/>
    </location>
</feature>
<reference evidence="5 6" key="1">
    <citation type="journal article" date="2012" name="MBio">
        <title>Identification of a highly transmissible animal-independent Staphylococcus aureus ST398 clone with distinct genomic and cell adhesion properties.</title>
        <authorList>
            <person name="Uhlemann A.C."/>
            <person name="Porcella S.F."/>
            <person name="Trivedi S."/>
            <person name="Sullivan S.B."/>
            <person name="Hafer C."/>
            <person name="Kennedy A.D."/>
            <person name="Barbian K.D."/>
            <person name="McCarthy A.J."/>
            <person name="Street C."/>
            <person name="Hirschberg D.L."/>
            <person name="Lipkin W.I."/>
            <person name="Lindsay J.A."/>
            <person name="DeLeo F.R."/>
            <person name="Lowy F.D."/>
        </authorList>
    </citation>
    <scope>NUCLEOTIDE SEQUENCE [LARGE SCALE GENOMIC DNA]</scope>
    <source>
        <strain evidence="5 6">DR10</strain>
    </source>
</reference>
<feature type="compositionally biased region" description="Polar residues" evidence="1">
    <location>
        <begin position="41"/>
        <end position="55"/>
    </location>
</feature>
<name>A0ABC9Q2B7_STAA5</name>
<dbReference type="Gene3D" id="3.40.33.10">
    <property type="entry name" value="CAP"/>
    <property type="match status" value="1"/>
</dbReference>
<dbReference type="PANTHER" id="PTHR31157:SF26">
    <property type="entry name" value="SCP-LIKE EXTRACELLULAR PROTEIN"/>
    <property type="match status" value="1"/>
</dbReference>
<protein>
    <submittedName>
        <fullName evidence="5">Exported protein</fullName>
    </submittedName>
</protein>
<dbReference type="CDD" id="cd05379">
    <property type="entry name" value="CAP_bacterial"/>
    <property type="match status" value="1"/>
</dbReference>
<feature type="region of interest" description="Disordered" evidence="1">
    <location>
        <begin position="41"/>
        <end position="62"/>
    </location>
</feature>
<dbReference type="Pfam" id="PF14504">
    <property type="entry name" value="CAP_assoc_N"/>
    <property type="match status" value="1"/>
</dbReference>
<keyword evidence="2" id="KW-0472">Membrane</keyword>
<feature type="domain" description="CAP-associated" evidence="4">
    <location>
        <begin position="69"/>
        <end position="206"/>
    </location>
</feature>
<sequence length="346" mass="39771">MMKKLIIRVVGVLFLVGFLIYLFYSPRLKFDVLENPNKGNKVNRSEQVNKSNNHAENPKPKEGVGTWVGKDIKVLTSKFGQADRVYPFRDGYKNYVFKDKNSYYIVSTKREEIVSVYATGEKVNVSPLKIGQHSAEIFNHTSINPEPSFKVDGKKYEFELSDEDLKTQTLIKYGNIYAQVYSDQQSKKVLSVRFLTKEMLADIEPYRLNSNSTSEEHNKRPVEQNPNQLISLYEVTNEMRKLKGLKPLKINSDLAHIASNNLYEATSNGSDSVEFTEDALRGQLDKNHVTYKTTAQNVGYAFNDVPTLIHSWMNSDIHRSRLLNSKYDEMGGDVMRDYYSLIFLEK</sequence>
<proteinExistence type="predicted"/>
<accession>A0ABC9Q2B7</accession>
<gene>
    <name evidence="5" type="ORF">ST398NM02_1115</name>
</gene>
<evidence type="ECO:0000256" key="2">
    <source>
        <dbReference type="SAM" id="Phobius"/>
    </source>
</evidence>
<keyword evidence="2" id="KW-1133">Transmembrane helix</keyword>
<evidence type="ECO:0000256" key="1">
    <source>
        <dbReference type="SAM" id="MobiDB-lite"/>
    </source>
</evidence>